<feature type="transmembrane region" description="Helical" evidence="1">
    <location>
        <begin position="146"/>
        <end position="171"/>
    </location>
</feature>
<reference evidence="2 3" key="1">
    <citation type="journal article" date="2016" name="Nat. Commun.">
        <title>Thousands of microbial genomes shed light on interconnected biogeochemical processes in an aquifer system.</title>
        <authorList>
            <person name="Anantharaman K."/>
            <person name="Brown C.T."/>
            <person name="Hug L.A."/>
            <person name="Sharon I."/>
            <person name="Castelle C.J."/>
            <person name="Probst A.J."/>
            <person name="Thomas B.C."/>
            <person name="Singh A."/>
            <person name="Wilkins M.J."/>
            <person name="Karaoz U."/>
            <person name="Brodie E.L."/>
            <person name="Williams K.H."/>
            <person name="Hubbard S.S."/>
            <person name="Banfield J.F."/>
        </authorList>
    </citation>
    <scope>NUCLEOTIDE SEQUENCE [LARGE SCALE GENOMIC DNA]</scope>
</reference>
<dbReference type="AlphaFoldDB" id="A0A1G1YS60"/>
<accession>A0A1G1YS60</accession>
<comment type="caution">
    <text evidence="2">The sequence shown here is derived from an EMBL/GenBank/DDBJ whole genome shotgun (WGS) entry which is preliminary data.</text>
</comment>
<keyword evidence="1" id="KW-0812">Transmembrane</keyword>
<organism evidence="2 3">
    <name type="scientific">Candidatus Buchananbacteria bacterium RIFCSPLOWO2_01_FULL_46_12</name>
    <dbReference type="NCBI Taxonomy" id="1797546"/>
    <lineage>
        <taxon>Bacteria</taxon>
        <taxon>Candidatus Buchananiibacteriota</taxon>
    </lineage>
</organism>
<proteinExistence type="predicted"/>
<dbReference type="Proteomes" id="UP000176512">
    <property type="component" value="Unassembled WGS sequence"/>
</dbReference>
<feature type="transmembrane region" description="Helical" evidence="1">
    <location>
        <begin position="67"/>
        <end position="89"/>
    </location>
</feature>
<feature type="transmembrane region" description="Helical" evidence="1">
    <location>
        <begin position="6"/>
        <end position="28"/>
    </location>
</feature>
<protein>
    <recommendedName>
        <fullName evidence="4">Histidine kinase N-terminal 7TM region domain-containing protein</fullName>
    </recommendedName>
</protein>
<keyword evidence="1" id="KW-1133">Transmembrane helix</keyword>
<sequence length="237" mass="26410">MLFPVPIVSLGNSISFLISALIAWRLCYCYRKEKNIEIRSFFFTFSALTVFFFFAAVPGILSKDPLLLAFFNLITFPLAQIGAYFFTLIPLNLYHAKRLQLAYTVLFFVVLTVSIVYRILGFGPLQEVRQGNLAFWLRPENPAMELSFILSGVLLLISLGLAGFVFMLYAFHNRNNRFLFLRSLLLGIGVVLLGVVGALNYIIGSTPSIGSQIGSSILAAFALLVMALGIFLKRDPT</sequence>
<name>A0A1G1YS60_9BACT</name>
<keyword evidence="1" id="KW-0472">Membrane</keyword>
<feature type="transmembrane region" description="Helical" evidence="1">
    <location>
        <begin position="209"/>
        <end position="232"/>
    </location>
</feature>
<gene>
    <name evidence="2" type="ORF">A3A24_03580</name>
</gene>
<evidence type="ECO:0008006" key="4">
    <source>
        <dbReference type="Google" id="ProtNLM"/>
    </source>
</evidence>
<evidence type="ECO:0000313" key="2">
    <source>
        <dbReference type="EMBL" id="OGY55144.1"/>
    </source>
</evidence>
<evidence type="ECO:0000256" key="1">
    <source>
        <dbReference type="SAM" id="Phobius"/>
    </source>
</evidence>
<feature type="transmembrane region" description="Helical" evidence="1">
    <location>
        <begin position="40"/>
        <end position="61"/>
    </location>
</feature>
<feature type="transmembrane region" description="Helical" evidence="1">
    <location>
        <begin position="101"/>
        <end position="120"/>
    </location>
</feature>
<evidence type="ECO:0000313" key="3">
    <source>
        <dbReference type="Proteomes" id="UP000176512"/>
    </source>
</evidence>
<dbReference type="EMBL" id="MHIP01000012">
    <property type="protein sequence ID" value="OGY55144.1"/>
    <property type="molecule type" value="Genomic_DNA"/>
</dbReference>
<feature type="transmembrane region" description="Helical" evidence="1">
    <location>
        <begin position="183"/>
        <end position="203"/>
    </location>
</feature>